<dbReference type="GO" id="GO:0005975">
    <property type="term" value="P:carbohydrate metabolic process"/>
    <property type="evidence" value="ECO:0007669"/>
    <property type="project" value="InterPro"/>
</dbReference>
<dbReference type="eggNOG" id="COG0726">
    <property type="taxonomic scope" value="Bacteria"/>
</dbReference>
<dbReference type="STRING" id="756272.Plabr_0530"/>
<dbReference type="Pfam" id="PF01522">
    <property type="entry name" value="Polysacc_deac_1"/>
    <property type="match status" value="1"/>
</dbReference>
<dbReference type="InterPro" id="IPR050248">
    <property type="entry name" value="Polysacc_deacetylase_ArnD"/>
</dbReference>
<evidence type="ECO:0000313" key="3">
    <source>
        <dbReference type="Proteomes" id="UP000006860"/>
    </source>
</evidence>
<dbReference type="CDD" id="cd10959">
    <property type="entry name" value="CE4_NodB_like_3"/>
    <property type="match status" value="1"/>
</dbReference>
<dbReference type="InterPro" id="IPR011330">
    <property type="entry name" value="Glyco_hydro/deAcase_b/a-brl"/>
</dbReference>
<dbReference type="PANTHER" id="PTHR10587">
    <property type="entry name" value="GLYCOSYL TRANSFERASE-RELATED"/>
    <property type="match status" value="1"/>
</dbReference>
<protein>
    <submittedName>
        <fullName evidence="2">Polysaccharide deacetylase</fullName>
    </submittedName>
</protein>
<keyword evidence="3" id="KW-1185">Reference proteome</keyword>
<name>F0ST02_RUBBR</name>
<dbReference type="InterPro" id="IPR002509">
    <property type="entry name" value="NODB_dom"/>
</dbReference>
<feature type="domain" description="NodB homology" evidence="1">
    <location>
        <begin position="31"/>
        <end position="212"/>
    </location>
</feature>
<gene>
    <name evidence="2" type="ordered locus">Plabr_0530</name>
</gene>
<sequence length="224" mass="25270">MRAFLGTHLVRSAARFLHDCQLRHTTTPGQRFVTFSFDDGPDPESTPYLLDLLDKYRVAATFFLVGEQAARHPELVRDIADRGHRLGNHTYHHADLWRSSTPDAIRDLRACSRLIDSLTGEMPQCWRPPYGHLTGPVMTWCRRQGIQTVLWDVLAPDASPRANARHMVSSLERRIRPGSIVAMRDSPVVVGQTTIALETLLPRLLLAGWELETLPRPTPLVRAA</sequence>
<dbReference type="EMBL" id="CP002546">
    <property type="protein sequence ID" value="ADY58157.1"/>
    <property type="molecule type" value="Genomic_DNA"/>
</dbReference>
<dbReference type="PROSITE" id="PS51677">
    <property type="entry name" value="NODB"/>
    <property type="match status" value="1"/>
</dbReference>
<reference evidence="3" key="1">
    <citation type="submission" date="2011-02" db="EMBL/GenBank/DDBJ databases">
        <title>The complete genome of Planctomyces brasiliensis DSM 5305.</title>
        <authorList>
            <person name="Lucas S."/>
            <person name="Copeland A."/>
            <person name="Lapidus A."/>
            <person name="Bruce D."/>
            <person name="Goodwin L."/>
            <person name="Pitluck S."/>
            <person name="Kyrpides N."/>
            <person name="Mavromatis K."/>
            <person name="Pagani I."/>
            <person name="Ivanova N."/>
            <person name="Ovchinnikova G."/>
            <person name="Lu M."/>
            <person name="Detter J.C."/>
            <person name="Han C."/>
            <person name="Land M."/>
            <person name="Hauser L."/>
            <person name="Markowitz V."/>
            <person name="Cheng J.-F."/>
            <person name="Hugenholtz P."/>
            <person name="Woyke T."/>
            <person name="Wu D."/>
            <person name="Tindall B."/>
            <person name="Pomrenke H.G."/>
            <person name="Brambilla E."/>
            <person name="Klenk H.-P."/>
            <person name="Eisen J.A."/>
        </authorList>
    </citation>
    <scope>NUCLEOTIDE SEQUENCE [LARGE SCALE GENOMIC DNA]</scope>
    <source>
        <strain evidence="3">ATCC 49424 / DSM 5305 / JCM 21570 / NBRC 103401 / IFAM 1448</strain>
    </source>
</reference>
<dbReference type="GO" id="GO:0016810">
    <property type="term" value="F:hydrolase activity, acting on carbon-nitrogen (but not peptide) bonds"/>
    <property type="evidence" value="ECO:0007669"/>
    <property type="project" value="InterPro"/>
</dbReference>
<dbReference type="Gene3D" id="3.20.20.370">
    <property type="entry name" value="Glycoside hydrolase/deacetylase"/>
    <property type="match status" value="1"/>
</dbReference>
<dbReference type="Proteomes" id="UP000006860">
    <property type="component" value="Chromosome"/>
</dbReference>
<dbReference type="HOGENOM" id="CLU_021264_0_3_0"/>
<evidence type="ECO:0000259" key="1">
    <source>
        <dbReference type="PROSITE" id="PS51677"/>
    </source>
</evidence>
<dbReference type="AlphaFoldDB" id="F0ST02"/>
<dbReference type="PANTHER" id="PTHR10587:SF137">
    <property type="entry name" value="4-DEOXY-4-FORMAMIDO-L-ARABINOSE-PHOSPHOUNDECAPRENOL DEFORMYLASE ARND-RELATED"/>
    <property type="match status" value="1"/>
</dbReference>
<dbReference type="KEGG" id="pbs:Plabr_0530"/>
<proteinExistence type="predicted"/>
<organism evidence="2 3">
    <name type="scientific">Rubinisphaera brasiliensis (strain ATCC 49424 / DSM 5305 / JCM 21570 / IAM 15109 / NBRC 103401 / IFAM 1448)</name>
    <name type="common">Planctomyces brasiliensis</name>
    <dbReference type="NCBI Taxonomy" id="756272"/>
    <lineage>
        <taxon>Bacteria</taxon>
        <taxon>Pseudomonadati</taxon>
        <taxon>Planctomycetota</taxon>
        <taxon>Planctomycetia</taxon>
        <taxon>Planctomycetales</taxon>
        <taxon>Planctomycetaceae</taxon>
        <taxon>Rubinisphaera</taxon>
    </lineage>
</organism>
<accession>F0ST02</accession>
<dbReference type="SUPFAM" id="SSF88713">
    <property type="entry name" value="Glycoside hydrolase/deacetylase"/>
    <property type="match status" value="1"/>
</dbReference>
<evidence type="ECO:0000313" key="2">
    <source>
        <dbReference type="EMBL" id="ADY58157.1"/>
    </source>
</evidence>